<sequence length="107" mass="12068">MRLRRPTDFLILDVLSDGERNTGANIADLIERDRGYVNTQLPTIEDQGFVKKIGPHQNSGLYQITPLGIAAVQKQSLYSESEDEFETAIRELADQIEITRPSVTIHK</sequence>
<dbReference type="SUPFAM" id="SSF46785">
    <property type="entry name" value="Winged helix' DNA-binding domain"/>
    <property type="match status" value="1"/>
</dbReference>
<accession>A0A830ENV9</accession>
<proteinExistence type="predicted"/>
<dbReference type="EMBL" id="BMOC01000001">
    <property type="protein sequence ID" value="GGI95270.1"/>
    <property type="molecule type" value="Genomic_DNA"/>
</dbReference>
<dbReference type="InterPro" id="IPR036390">
    <property type="entry name" value="WH_DNA-bd_sf"/>
</dbReference>
<dbReference type="Gene3D" id="1.10.10.10">
    <property type="entry name" value="Winged helix-like DNA-binding domain superfamily/Winged helix DNA-binding domain"/>
    <property type="match status" value="1"/>
</dbReference>
<dbReference type="Proteomes" id="UP000653099">
    <property type="component" value="Unassembled WGS sequence"/>
</dbReference>
<reference evidence="1" key="2">
    <citation type="submission" date="2020-09" db="EMBL/GenBank/DDBJ databases">
        <authorList>
            <person name="Sun Q."/>
            <person name="Ohkuma M."/>
        </authorList>
    </citation>
    <scope>NUCLEOTIDE SEQUENCE</scope>
    <source>
        <strain evidence="1">JCM 14359</strain>
    </source>
</reference>
<comment type="caution">
    <text evidence="1">The sequence shown here is derived from an EMBL/GenBank/DDBJ whole genome shotgun (WGS) entry which is preliminary data.</text>
</comment>
<evidence type="ECO:0008006" key="3">
    <source>
        <dbReference type="Google" id="ProtNLM"/>
    </source>
</evidence>
<name>A0A830ENV9_9EURY</name>
<dbReference type="InterPro" id="IPR036388">
    <property type="entry name" value="WH-like_DNA-bd_sf"/>
</dbReference>
<dbReference type="OrthoDB" id="338176at2157"/>
<keyword evidence="2" id="KW-1185">Reference proteome</keyword>
<protein>
    <recommendedName>
        <fullName evidence="3">ArsR family transcriptional regulator</fullName>
    </recommendedName>
</protein>
<reference evidence="1" key="1">
    <citation type="journal article" date="2014" name="Int. J. Syst. Evol. Microbiol.">
        <title>Complete genome sequence of Corynebacterium casei LMG S-19264T (=DSM 44701T), isolated from a smear-ripened cheese.</title>
        <authorList>
            <consortium name="US DOE Joint Genome Institute (JGI-PGF)"/>
            <person name="Walter F."/>
            <person name="Albersmeier A."/>
            <person name="Kalinowski J."/>
            <person name="Ruckert C."/>
        </authorList>
    </citation>
    <scope>NUCLEOTIDE SEQUENCE</scope>
    <source>
        <strain evidence="1">JCM 14359</strain>
    </source>
</reference>
<organism evidence="1 2">
    <name type="scientific">Halobellus salinus</name>
    <dbReference type="NCBI Taxonomy" id="931585"/>
    <lineage>
        <taxon>Archaea</taxon>
        <taxon>Methanobacteriati</taxon>
        <taxon>Methanobacteriota</taxon>
        <taxon>Stenosarchaea group</taxon>
        <taxon>Halobacteria</taxon>
        <taxon>Halobacteriales</taxon>
        <taxon>Haloferacaceae</taxon>
        <taxon>Halobellus</taxon>
    </lineage>
</organism>
<evidence type="ECO:0000313" key="1">
    <source>
        <dbReference type="EMBL" id="GGI95270.1"/>
    </source>
</evidence>
<gene>
    <name evidence="1" type="ORF">GCM10008995_01810</name>
</gene>
<evidence type="ECO:0000313" key="2">
    <source>
        <dbReference type="Proteomes" id="UP000653099"/>
    </source>
</evidence>
<dbReference type="RefSeq" id="WP_188785511.1">
    <property type="nucleotide sequence ID" value="NZ_BMOC01000001.1"/>
</dbReference>
<dbReference type="AlphaFoldDB" id="A0A830ENV9"/>